<dbReference type="SUPFAM" id="SSF55874">
    <property type="entry name" value="ATPase domain of HSP90 chaperone/DNA topoisomerase II/histidine kinase"/>
    <property type="match status" value="1"/>
</dbReference>
<feature type="domain" description="Histidine kinase/HSP90-like ATPase" evidence="4">
    <location>
        <begin position="292"/>
        <end position="389"/>
    </location>
</feature>
<reference evidence="5 6" key="2">
    <citation type="journal article" date="2021" name="Microorganisms">
        <title>The Ever-Expanding Pseudomonas Genus: Description of 43 New Species and Partition of the Pseudomonas putida Group.</title>
        <authorList>
            <person name="Girard L."/>
            <person name="Lood C."/>
            <person name="Hofte M."/>
            <person name="Vandamme P."/>
            <person name="Rokni-Zadeh H."/>
            <person name="van Noort V."/>
            <person name="Lavigne R."/>
            <person name="De Mot R."/>
        </authorList>
    </citation>
    <scope>NUCLEOTIDE SEQUENCE [LARGE SCALE GENOMIC DNA]</scope>
    <source>
        <strain evidence="5 6">RW8P3</strain>
    </source>
</reference>
<gene>
    <name evidence="5" type="ORF">HU752_017015</name>
</gene>
<keyword evidence="3" id="KW-0902">Two-component regulatory system</keyword>
<reference evidence="5 6" key="1">
    <citation type="journal article" date="2020" name="Microorganisms">
        <title>Reliable Identification of Environmental Pseudomonas Isolates Using the rpoD Gene.</title>
        <authorList>
            <consortium name="The Broad Institute Genome Sequencing Platform"/>
            <person name="Girard L."/>
            <person name="Lood C."/>
            <person name="Rokni-Zadeh H."/>
            <person name="van Noort V."/>
            <person name="Lavigne R."/>
            <person name="De Mot R."/>
        </authorList>
    </citation>
    <scope>NUCLEOTIDE SEQUENCE [LARGE SCALE GENOMIC DNA]</scope>
    <source>
        <strain evidence="5 6">RW8P3</strain>
    </source>
</reference>
<accession>A0A9E6TPD4</accession>
<dbReference type="Pfam" id="PF07730">
    <property type="entry name" value="HisKA_3"/>
    <property type="match status" value="1"/>
</dbReference>
<dbReference type="SUPFAM" id="SSF55781">
    <property type="entry name" value="GAF domain-like"/>
    <property type="match status" value="1"/>
</dbReference>
<dbReference type="Pfam" id="PF02518">
    <property type="entry name" value="HATPase_c"/>
    <property type="match status" value="1"/>
</dbReference>
<dbReference type="EMBL" id="CP077093">
    <property type="protein sequence ID" value="QXI25679.1"/>
    <property type="molecule type" value="Genomic_DNA"/>
</dbReference>
<evidence type="ECO:0000313" key="5">
    <source>
        <dbReference type="EMBL" id="QXI25679.1"/>
    </source>
</evidence>
<dbReference type="Gene3D" id="1.20.5.1930">
    <property type="match status" value="1"/>
</dbReference>
<dbReference type="GO" id="GO:0000155">
    <property type="term" value="F:phosphorelay sensor kinase activity"/>
    <property type="evidence" value="ECO:0007669"/>
    <property type="project" value="InterPro"/>
</dbReference>
<evidence type="ECO:0000256" key="1">
    <source>
        <dbReference type="ARBA" id="ARBA00022679"/>
    </source>
</evidence>
<name>A0A9E6TPD4_9PSED</name>
<dbReference type="SMART" id="SM00387">
    <property type="entry name" value="HATPase_c"/>
    <property type="match status" value="1"/>
</dbReference>
<dbReference type="InterPro" id="IPR050482">
    <property type="entry name" value="Sensor_HK_TwoCompSys"/>
</dbReference>
<dbReference type="KEGG" id="pvw:HU752_017015"/>
<dbReference type="RefSeq" id="WP_186682914.1">
    <property type="nucleotide sequence ID" value="NZ_CP077093.1"/>
</dbReference>
<keyword evidence="2 5" id="KW-0418">Kinase</keyword>
<dbReference type="InterPro" id="IPR003594">
    <property type="entry name" value="HATPase_dom"/>
</dbReference>
<dbReference type="GO" id="GO:0016020">
    <property type="term" value="C:membrane"/>
    <property type="evidence" value="ECO:0007669"/>
    <property type="project" value="InterPro"/>
</dbReference>
<evidence type="ECO:0000256" key="2">
    <source>
        <dbReference type="ARBA" id="ARBA00022777"/>
    </source>
</evidence>
<proteinExistence type="predicted"/>
<dbReference type="Proteomes" id="UP000634530">
    <property type="component" value="Chromosome"/>
</dbReference>
<dbReference type="Gene3D" id="3.30.565.10">
    <property type="entry name" value="Histidine kinase-like ATPase, C-terminal domain"/>
    <property type="match status" value="1"/>
</dbReference>
<evidence type="ECO:0000259" key="4">
    <source>
        <dbReference type="SMART" id="SM00387"/>
    </source>
</evidence>
<evidence type="ECO:0000313" key="6">
    <source>
        <dbReference type="Proteomes" id="UP000634530"/>
    </source>
</evidence>
<dbReference type="GO" id="GO:0046983">
    <property type="term" value="F:protein dimerization activity"/>
    <property type="evidence" value="ECO:0007669"/>
    <property type="project" value="InterPro"/>
</dbReference>
<dbReference type="Gene3D" id="3.30.450.40">
    <property type="match status" value="1"/>
</dbReference>
<evidence type="ECO:0000256" key="3">
    <source>
        <dbReference type="ARBA" id="ARBA00023012"/>
    </source>
</evidence>
<dbReference type="InterPro" id="IPR036890">
    <property type="entry name" value="HATPase_C_sf"/>
</dbReference>
<dbReference type="PANTHER" id="PTHR24421">
    <property type="entry name" value="NITRATE/NITRITE SENSOR PROTEIN NARX-RELATED"/>
    <property type="match status" value="1"/>
</dbReference>
<sequence length="394" mass="43019">MQNLPHDPGSALAIRTQYRQSQSRAARLRLLVDTGQELTRLAPAAMRERVLARACAFLAMDHGMLLERDAGGQVTRTASLGSRERLGSLELQVDTSLRLPCWQEQPGTLLPQRLQVPLRGGDDQTFGILVLANSTGIAAPDNEDLESLQLLATLLAAHLENDRLLSTLIVRDRTLSDLVSRLFRAQEDERRRVAYDLHDGLAQTLAGLHQRLQGFAGRCPTLPETLDADLQAILTLAQHCVVEGRQLIAGLRPSVLDDFGLLTALDKEADRLRDAGIQVQWTTRCQARLPGAVEIALFRIAQEGINNILKHARASQVQMALALHDGQASLRVTDNGKGFVPGQPPDSHDAQHLGLATMQERTSLLGGTFICLSAVQQGTQLKIDVPCPLEETAL</sequence>
<protein>
    <submittedName>
        <fullName evidence="5">Sensor histidine kinase</fullName>
    </submittedName>
</protein>
<dbReference type="AlphaFoldDB" id="A0A9E6TPD4"/>
<keyword evidence="6" id="KW-1185">Reference proteome</keyword>
<keyword evidence="1" id="KW-0808">Transferase</keyword>
<dbReference type="InterPro" id="IPR029016">
    <property type="entry name" value="GAF-like_dom_sf"/>
</dbReference>
<dbReference type="InterPro" id="IPR011712">
    <property type="entry name" value="Sig_transdc_His_kin_sub3_dim/P"/>
</dbReference>
<dbReference type="CDD" id="cd16917">
    <property type="entry name" value="HATPase_UhpB-NarQ-NarX-like"/>
    <property type="match status" value="1"/>
</dbReference>
<organism evidence="5 6">
    <name type="scientific">Pseudomonas vanderleydeniana</name>
    <dbReference type="NCBI Taxonomy" id="2745495"/>
    <lineage>
        <taxon>Bacteria</taxon>
        <taxon>Pseudomonadati</taxon>
        <taxon>Pseudomonadota</taxon>
        <taxon>Gammaproteobacteria</taxon>
        <taxon>Pseudomonadales</taxon>
        <taxon>Pseudomonadaceae</taxon>
        <taxon>Pseudomonas</taxon>
    </lineage>
</organism>